<sequence length="113" mass="12745">MPMIEAKVTVNLPEEKRNVLKAELGKAITIIGKPESYLMINLIDKQDLYFAGKKLEKGAYVEVKVLGKADHSKTNEMTARLCDVFESILGIPQDAVYISYWGTDFWGWNGSNF</sequence>
<dbReference type="EC" id="5.3.3.12" evidence="7"/>
<dbReference type="InterPro" id="IPR014347">
    <property type="entry name" value="Tautomerase/MIF_sf"/>
</dbReference>
<dbReference type="PANTHER" id="PTHR11954">
    <property type="entry name" value="D-DOPACHROME DECARBOXYLASE"/>
    <property type="match status" value="1"/>
</dbReference>
<evidence type="ECO:0000313" key="13">
    <source>
        <dbReference type="Proteomes" id="UP000190423"/>
    </source>
</evidence>
<evidence type="ECO:0000256" key="11">
    <source>
        <dbReference type="ARBA" id="ARBA00042730"/>
    </source>
</evidence>
<comment type="catalytic activity">
    <reaction evidence="6">
        <text>L-dopachrome = 5,6-dihydroxyindole-2-carboxylate</text>
        <dbReference type="Rhea" id="RHEA:13041"/>
        <dbReference type="ChEBI" id="CHEBI:16875"/>
        <dbReference type="ChEBI" id="CHEBI:57509"/>
        <dbReference type="EC" id="5.3.3.12"/>
    </reaction>
</comment>
<dbReference type="PANTHER" id="PTHR11954:SF6">
    <property type="entry name" value="MACROPHAGE MIGRATION INHIBITORY FACTOR"/>
    <property type="match status" value="1"/>
</dbReference>
<evidence type="ECO:0000313" key="12">
    <source>
        <dbReference type="EMBL" id="SJZ29645.1"/>
    </source>
</evidence>
<evidence type="ECO:0000256" key="5">
    <source>
        <dbReference type="ARBA" id="ARBA00036735"/>
    </source>
</evidence>
<dbReference type="EC" id="5.3.2.1" evidence="8"/>
<dbReference type="Pfam" id="PF01187">
    <property type="entry name" value="MIF"/>
    <property type="match status" value="1"/>
</dbReference>
<dbReference type="OrthoDB" id="5769863at2"/>
<evidence type="ECO:0000256" key="3">
    <source>
        <dbReference type="ARBA" id="ARBA00022525"/>
    </source>
</evidence>
<dbReference type="STRING" id="261392.SAMN02745149_00148"/>
<dbReference type="Gene3D" id="3.30.429.10">
    <property type="entry name" value="Macrophage Migration Inhibitory Factor"/>
    <property type="match status" value="1"/>
</dbReference>
<dbReference type="SUPFAM" id="SSF55331">
    <property type="entry name" value="Tautomerase/MIF"/>
    <property type="match status" value="1"/>
</dbReference>
<evidence type="ECO:0000256" key="7">
    <source>
        <dbReference type="ARBA" id="ARBA00038932"/>
    </source>
</evidence>
<dbReference type="EMBL" id="FUWG01000002">
    <property type="protein sequence ID" value="SJZ29645.1"/>
    <property type="molecule type" value="Genomic_DNA"/>
</dbReference>
<dbReference type="RefSeq" id="WP_078932067.1">
    <property type="nucleotide sequence ID" value="NZ_FUWG01000002.1"/>
</dbReference>
<dbReference type="InterPro" id="IPR001398">
    <property type="entry name" value="Macrophage_inhib_fac"/>
</dbReference>
<evidence type="ECO:0000256" key="4">
    <source>
        <dbReference type="ARBA" id="ARBA00023235"/>
    </source>
</evidence>
<keyword evidence="2" id="KW-0202">Cytokine</keyword>
<dbReference type="AlphaFoldDB" id="A0A1T4JHJ5"/>
<dbReference type="GO" id="GO:0050178">
    <property type="term" value="F:phenylpyruvate tautomerase activity"/>
    <property type="evidence" value="ECO:0007669"/>
    <property type="project" value="UniProtKB-EC"/>
</dbReference>
<accession>A0A1T4JHJ5</accession>
<protein>
    <recommendedName>
        <fullName evidence="11">L-dopachrome isomerase</fullName>
        <ecNumber evidence="8">5.3.2.1</ecNumber>
        <ecNumber evidence="7">5.3.3.12</ecNumber>
    </recommendedName>
    <alternativeName>
        <fullName evidence="9">L-dopachrome tautomerase</fullName>
    </alternativeName>
    <alternativeName>
        <fullName evidence="10">Phenylpyruvate tautomerase</fullName>
    </alternativeName>
</protein>
<dbReference type="GO" id="GO:0004167">
    <property type="term" value="F:dopachrome isomerase activity"/>
    <property type="evidence" value="ECO:0007669"/>
    <property type="project" value="UniProtKB-EC"/>
</dbReference>
<dbReference type="Proteomes" id="UP000190423">
    <property type="component" value="Unassembled WGS sequence"/>
</dbReference>
<evidence type="ECO:0000256" key="1">
    <source>
        <dbReference type="ARBA" id="ARBA00004613"/>
    </source>
</evidence>
<keyword evidence="3" id="KW-0964">Secreted</keyword>
<keyword evidence="13" id="KW-1185">Reference proteome</keyword>
<gene>
    <name evidence="12" type="ORF">SAMN02745149_00148</name>
</gene>
<dbReference type="GO" id="GO:0005125">
    <property type="term" value="F:cytokine activity"/>
    <property type="evidence" value="ECO:0007669"/>
    <property type="project" value="UniProtKB-KW"/>
</dbReference>
<evidence type="ECO:0000256" key="8">
    <source>
        <dbReference type="ARBA" id="ARBA00039086"/>
    </source>
</evidence>
<reference evidence="12 13" key="1">
    <citation type="submission" date="2017-02" db="EMBL/GenBank/DDBJ databases">
        <authorList>
            <person name="Peterson S.W."/>
        </authorList>
    </citation>
    <scope>NUCLEOTIDE SEQUENCE [LARGE SCALE GENOMIC DNA]</scope>
    <source>
        <strain evidence="12 13">ATCC BAA-908</strain>
    </source>
</reference>
<evidence type="ECO:0000256" key="6">
    <source>
        <dbReference type="ARBA" id="ARBA00036823"/>
    </source>
</evidence>
<name>A0A1T4JHJ5_TREPO</name>
<comment type="catalytic activity">
    <reaction evidence="5">
        <text>3-phenylpyruvate = enol-phenylpyruvate</text>
        <dbReference type="Rhea" id="RHEA:17097"/>
        <dbReference type="ChEBI" id="CHEBI:16815"/>
        <dbReference type="ChEBI" id="CHEBI:18005"/>
        <dbReference type="EC" id="5.3.2.1"/>
    </reaction>
</comment>
<evidence type="ECO:0000256" key="10">
    <source>
        <dbReference type="ARBA" id="ARBA00041912"/>
    </source>
</evidence>
<comment type="subcellular location">
    <subcellularLocation>
        <location evidence="1">Secreted</location>
    </subcellularLocation>
</comment>
<dbReference type="GeneID" id="78315472"/>
<evidence type="ECO:0000256" key="2">
    <source>
        <dbReference type="ARBA" id="ARBA00022514"/>
    </source>
</evidence>
<organism evidence="12 13">
    <name type="scientific">Treponema porcinum</name>
    <dbReference type="NCBI Taxonomy" id="261392"/>
    <lineage>
        <taxon>Bacteria</taxon>
        <taxon>Pseudomonadati</taxon>
        <taxon>Spirochaetota</taxon>
        <taxon>Spirochaetia</taxon>
        <taxon>Spirochaetales</taxon>
        <taxon>Treponemataceae</taxon>
        <taxon>Treponema</taxon>
    </lineage>
</organism>
<dbReference type="GO" id="GO:0005615">
    <property type="term" value="C:extracellular space"/>
    <property type="evidence" value="ECO:0007669"/>
    <property type="project" value="UniProtKB-KW"/>
</dbReference>
<evidence type="ECO:0000256" key="9">
    <source>
        <dbReference type="ARBA" id="ARBA00041631"/>
    </source>
</evidence>
<keyword evidence="4" id="KW-0413">Isomerase</keyword>
<proteinExistence type="predicted"/>